<accession>A0A1F5ZRU9</accession>
<evidence type="ECO:0008006" key="3">
    <source>
        <dbReference type="Google" id="ProtNLM"/>
    </source>
</evidence>
<evidence type="ECO:0000313" key="2">
    <source>
        <dbReference type="Proteomes" id="UP000177383"/>
    </source>
</evidence>
<gene>
    <name evidence="1" type="ORF">A2773_07010</name>
</gene>
<protein>
    <recommendedName>
        <fullName evidence="3">Antitoxin</fullName>
    </recommendedName>
</protein>
<dbReference type="AlphaFoldDB" id="A0A1F5ZRU9"/>
<proteinExistence type="predicted"/>
<dbReference type="EMBL" id="MFJE01000011">
    <property type="protein sequence ID" value="OGG14822.1"/>
    <property type="molecule type" value="Genomic_DNA"/>
</dbReference>
<evidence type="ECO:0000313" key="1">
    <source>
        <dbReference type="EMBL" id="OGG14822.1"/>
    </source>
</evidence>
<sequence length="85" mass="9970">MSQIRLNKTPELEEVLAYLRSKYRLLSEAEIIKVALAEKYAKEAKIPLVDEETEKLIAQGLEDYKKGRYTELRTDEDIDKYFDSL</sequence>
<dbReference type="STRING" id="1798375.A2773_07010"/>
<comment type="caution">
    <text evidence="1">The sequence shown here is derived from an EMBL/GenBank/DDBJ whole genome shotgun (WGS) entry which is preliminary data.</text>
</comment>
<organism evidence="1 2">
    <name type="scientific">Candidatus Gottesmanbacteria bacterium RIFCSPHIGHO2_01_FULL_39_10</name>
    <dbReference type="NCBI Taxonomy" id="1798375"/>
    <lineage>
        <taxon>Bacteria</taxon>
        <taxon>Candidatus Gottesmaniibacteriota</taxon>
    </lineage>
</organism>
<dbReference type="Proteomes" id="UP000177383">
    <property type="component" value="Unassembled WGS sequence"/>
</dbReference>
<name>A0A1F5ZRU9_9BACT</name>
<reference evidence="1 2" key="1">
    <citation type="journal article" date="2016" name="Nat. Commun.">
        <title>Thousands of microbial genomes shed light on interconnected biogeochemical processes in an aquifer system.</title>
        <authorList>
            <person name="Anantharaman K."/>
            <person name="Brown C.T."/>
            <person name="Hug L.A."/>
            <person name="Sharon I."/>
            <person name="Castelle C.J."/>
            <person name="Probst A.J."/>
            <person name="Thomas B.C."/>
            <person name="Singh A."/>
            <person name="Wilkins M.J."/>
            <person name="Karaoz U."/>
            <person name="Brodie E.L."/>
            <person name="Williams K.H."/>
            <person name="Hubbard S.S."/>
            <person name="Banfield J.F."/>
        </authorList>
    </citation>
    <scope>NUCLEOTIDE SEQUENCE [LARGE SCALE GENOMIC DNA]</scope>
</reference>